<dbReference type="OrthoDB" id="6079701at2759"/>
<keyword evidence="4" id="KW-1185">Reference proteome</keyword>
<dbReference type="Pfam" id="PF01607">
    <property type="entry name" value="CBM_14"/>
    <property type="match status" value="1"/>
</dbReference>
<dbReference type="GO" id="GO:0008061">
    <property type="term" value="F:chitin binding"/>
    <property type="evidence" value="ECO:0007669"/>
    <property type="project" value="InterPro"/>
</dbReference>
<dbReference type="InterPro" id="IPR036508">
    <property type="entry name" value="Chitin-bd_dom_sf"/>
</dbReference>
<dbReference type="PROSITE" id="PS50940">
    <property type="entry name" value="CHIT_BIND_II"/>
    <property type="match status" value="1"/>
</dbReference>
<dbReference type="CDD" id="cd01450">
    <property type="entry name" value="vWFA_subfamily_ECM"/>
    <property type="match status" value="1"/>
</dbReference>
<evidence type="ECO:0000313" key="4">
    <source>
        <dbReference type="Proteomes" id="UP000678393"/>
    </source>
</evidence>
<dbReference type="SUPFAM" id="SSF57625">
    <property type="entry name" value="Invertebrate chitin-binding proteins"/>
    <property type="match status" value="1"/>
</dbReference>
<accession>A0A8S3YL20</accession>
<evidence type="ECO:0000313" key="3">
    <source>
        <dbReference type="EMBL" id="CAG5115730.1"/>
    </source>
</evidence>
<dbReference type="InterPro" id="IPR036465">
    <property type="entry name" value="vWFA_dom_sf"/>
</dbReference>
<dbReference type="InterPro" id="IPR002035">
    <property type="entry name" value="VWF_A"/>
</dbReference>
<evidence type="ECO:0000259" key="1">
    <source>
        <dbReference type="PROSITE" id="PS50234"/>
    </source>
</evidence>
<organism evidence="3 4">
    <name type="scientific">Candidula unifasciata</name>
    <dbReference type="NCBI Taxonomy" id="100452"/>
    <lineage>
        <taxon>Eukaryota</taxon>
        <taxon>Metazoa</taxon>
        <taxon>Spiralia</taxon>
        <taxon>Lophotrochozoa</taxon>
        <taxon>Mollusca</taxon>
        <taxon>Gastropoda</taxon>
        <taxon>Heterobranchia</taxon>
        <taxon>Euthyneura</taxon>
        <taxon>Panpulmonata</taxon>
        <taxon>Eupulmonata</taxon>
        <taxon>Stylommatophora</taxon>
        <taxon>Helicina</taxon>
        <taxon>Helicoidea</taxon>
        <taxon>Geomitridae</taxon>
        <taxon>Candidula</taxon>
    </lineage>
</organism>
<dbReference type="PANTHER" id="PTHR24020">
    <property type="entry name" value="COLLAGEN ALPHA"/>
    <property type="match status" value="1"/>
</dbReference>
<sequence length="946" mass="104198">CVTNMDLIVAIDGSNSMGADNFEQQKLSIIKLLTPMNISEDEIHVGIILFSGEVTDALNPTGDKSLVLSKVQSLEHPDEETRTDKAIYRAMDMFRQFGRNGSVPKLLMLITDGVPTERDLTIQSANEAKDMGINLYVIGVTEQADETEMRKIASMKNQVFLTEDFTTLAGSLNNATNRACVDLKCQDASIDIVFLLDSSSTTGTTNFNEMKTFVHEFLQFADVDSGEIRVSVVSYSDSAMVQFQLNTYTTKVLMNNAINSLQYRPGGSNLADALKILRTTVFTRNNGDRPDVNNVVILLSASDANVNAALATQEADSTRSAGIQIFGVGIGHRSSGLMDSIVSRPLEEHRFMISTFSQLLPLIPEVYNKFNRFCETCHMGKTDIVYVVDVSQTAERLSRFQFTGDFSRLKNGLAKMIDIVQDPSVSNPDVRMGLIAYSDTYRIITDVTRFNSVNESATAVEQLPYGITPSGAALIPALQSIMTPAVVSNYRSYVTIVAPESSLVTSMTSLERELTRLKGLGYTIVVIAVKESGSLDQLTLQRYASGPKFFYNIPQYADLEAATKNFTRDRLCDATGLCADSGHLANGVGVVAHPADCDKYIQCYYNEQGFLDLGVVRQCPMGLHFNSATKTCSKPDQAKCAYDRCQESCEQHKMSGSCRAYWDCENSTSTPQCCPENYAFVPGKGCQPDPTCKDLCGPFKPCSMCQKKPTWNNQTGYDVKMLGGSIWVPRPCFQDDFNILDCDCTAPRDQACPADRVFDFTDGQTLRAIDQGTKEGIRVYDVLKSSYGIILANRSAIHVSVNHMEGGDEPFTFEFRFRELDTFSPYGETLISSGFTCGNANSLHISATDQFIFAEIRSSRGQVAEVKVPTKGLNKDEFKDLVLSYDNAVLALSIKDKNTQYIAKTEAPSNICLACGLDIGRGVNKLSFDGEIQKIALYSCAWPLLY</sequence>
<feature type="domain" description="Chitin-binding type-2" evidence="2">
    <location>
        <begin position="575"/>
        <end position="642"/>
    </location>
</feature>
<name>A0A8S3YL20_9EUPU</name>
<evidence type="ECO:0000259" key="2">
    <source>
        <dbReference type="PROSITE" id="PS50940"/>
    </source>
</evidence>
<comment type="caution">
    <text evidence="3">The sequence shown here is derived from an EMBL/GenBank/DDBJ whole genome shotgun (WGS) entry which is preliminary data.</text>
</comment>
<dbReference type="InterPro" id="IPR050525">
    <property type="entry name" value="ECM_Assembly_Org"/>
</dbReference>
<dbReference type="AlphaFoldDB" id="A0A8S3YL20"/>
<dbReference type="SMART" id="SM00494">
    <property type="entry name" value="ChtBD2"/>
    <property type="match status" value="2"/>
</dbReference>
<dbReference type="CDD" id="cd00198">
    <property type="entry name" value="vWFA"/>
    <property type="match status" value="1"/>
</dbReference>
<feature type="domain" description="VWFA" evidence="1">
    <location>
        <begin position="383"/>
        <end position="571"/>
    </location>
</feature>
<dbReference type="Gene3D" id="3.40.50.410">
    <property type="entry name" value="von Willebrand factor, type A domain"/>
    <property type="match status" value="3"/>
</dbReference>
<protein>
    <submittedName>
        <fullName evidence="3">Uncharacterized protein</fullName>
    </submittedName>
</protein>
<dbReference type="PROSITE" id="PS50234">
    <property type="entry name" value="VWFA"/>
    <property type="match status" value="3"/>
</dbReference>
<gene>
    <name evidence="3" type="ORF">CUNI_LOCUS1288</name>
</gene>
<dbReference type="SUPFAM" id="SSF53300">
    <property type="entry name" value="vWA-like"/>
    <property type="match status" value="3"/>
</dbReference>
<dbReference type="Pfam" id="PF00092">
    <property type="entry name" value="VWA"/>
    <property type="match status" value="3"/>
</dbReference>
<dbReference type="Proteomes" id="UP000678393">
    <property type="component" value="Unassembled WGS sequence"/>
</dbReference>
<dbReference type="SMART" id="SM00327">
    <property type="entry name" value="VWA"/>
    <property type="match status" value="3"/>
</dbReference>
<dbReference type="Gene3D" id="2.170.140.10">
    <property type="entry name" value="Chitin binding domain"/>
    <property type="match status" value="1"/>
</dbReference>
<dbReference type="GO" id="GO:0005576">
    <property type="term" value="C:extracellular region"/>
    <property type="evidence" value="ECO:0007669"/>
    <property type="project" value="InterPro"/>
</dbReference>
<feature type="domain" description="VWFA" evidence="1">
    <location>
        <begin position="191"/>
        <end position="370"/>
    </location>
</feature>
<dbReference type="PANTHER" id="PTHR24020:SF84">
    <property type="entry name" value="VWFA DOMAIN-CONTAINING PROTEIN"/>
    <property type="match status" value="1"/>
</dbReference>
<feature type="non-terminal residue" evidence="3">
    <location>
        <position position="946"/>
    </location>
</feature>
<reference evidence="3" key="1">
    <citation type="submission" date="2021-04" db="EMBL/GenBank/DDBJ databases">
        <authorList>
            <consortium name="Molecular Ecology Group"/>
        </authorList>
    </citation>
    <scope>NUCLEOTIDE SEQUENCE</scope>
</reference>
<dbReference type="EMBL" id="CAJHNH020000158">
    <property type="protein sequence ID" value="CAG5115730.1"/>
    <property type="molecule type" value="Genomic_DNA"/>
</dbReference>
<proteinExistence type="predicted"/>
<feature type="domain" description="VWFA" evidence="1">
    <location>
        <begin position="6"/>
        <end position="179"/>
    </location>
</feature>
<dbReference type="PRINTS" id="PR00453">
    <property type="entry name" value="VWFADOMAIN"/>
</dbReference>
<dbReference type="InterPro" id="IPR002557">
    <property type="entry name" value="Chitin-bd_dom"/>
</dbReference>